<keyword evidence="3" id="KW-0479">Metal-binding</keyword>
<dbReference type="PANTHER" id="PTHR12151">
    <property type="entry name" value="ELECTRON TRANSPORT PROTIN SCO1/SENC FAMILY MEMBER"/>
    <property type="match status" value="1"/>
</dbReference>
<feature type="binding site" evidence="3">
    <location>
        <position position="237"/>
    </location>
    <ligand>
        <name>Cu cation</name>
        <dbReference type="ChEBI" id="CHEBI:23378"/>
    </ligand>
</feature>
<feature type="disulfide bond" description="Redox-active" evidence="4">
    <location>
        <begin position="148"/>
        <end position="152"/>
    </location>
</feature>
<feature type="binding site" evidence="3">
    <location>
        <position position="152"/>
    </location>
    <ligand>
        <name>Cu cation</name>
        <dbReference type="ChEBI" id="CHEBI:23378"/>
    </ligand>
</feature>
<dbReference type="InterPro" id="IPR003782">
    <property type="entry name" value="SCO1/SenC"/>
</dbReference>
<comment type="caution">
    <text evidence="6">The sequence shown here is derived from an EMBL/GenBank/DDBJ whole genome shotgun (WGS) entry which is preliminary data.</text>
</comment>
<dbReference type="OrthoDB" id="270009at2759"/>
<dbReference type="InterPro" id="IPR013766">
    <property type="entry name" value="Thioredoxin_domain"/>
</dbReference>
<dbReference type="STRING" id="1157962.A0A250XE53"/>
<dbReference type="Proteomes" id="UP000232323">
    <property type="component" value="Unassembled WGS sequence"/>
</dbReference>
<gene>
    <name evidence="6" type="ORF">CEUSTIGMA_g8798.t1</name>
</gene>
<dbReference type="GO" id="GO:0046872">
    <property type="term" value="F:metal ion binding"/>
    <property type="evidence" value="ECO:0007669"/>
    <property type="project" value="UniProtKB-KW"/>
</dbReference>
<evidence type="ECO:0000313" key="7">
    <source>
        <dbReference type="Proteomes" id="UP000232323"/>
    </source>
</evidence>
<comment type="similarity">
    <text evidence="1">Belongs to the SCO1/2 family.</text>
</comment>
<keyword evidence="2 3" id="KW-0186">Copper</keyword>
<evidence type="ECO:0000313" key="6">
    <source>
        <dbReference type="EMBL" id="GAX81367.1"/>
    </source>
</evidence>
<dbReference type="InterPro" id="IPR036249">
    <property type="entry name" value="Thioredoxin-like_sf"/>
</dbReference>
<accession>A0A250XE53</accession>
<keyword evidence="4" id="KW-1015">Disulfide bond</keyword>
<dbReference type="Gene3D" id="3.40.30.10">
    <property type="entry name" value="Glutaredoxin"/>
    <property type="match status" value="1"/>
</dbReference>
<feature type="domain" description="Thioredoxin" evidence="5">
    <location>
        <begin position="110"/>
        <end position="273"/>
    </location>
</feature>
<dbReference type="PANTHER" id="PTHR12151:SF5">
    <property type="entry name" value="AT19154P"/>
    <property type="match status" value="1"/>
</dbReference>
<protein>
    <recommendedName>
        <fullName evidence="5">Thioredoxin domain-containing protein</fullName>
    </recommendedName>
</protein>
<keyword evidence="7" id="KW-1185">Reference proteome</keyword>
<dbReference type="GO" id="GO:0005739">
    <property type="term" value="C:mitochondrion"/>
    <property type="evidence" value="ECO:0007669"/>
    <property type="project" value="GOC"/>
</dbReference>
<dbReference type="EMBL" id="BEGY01000064">
    <property type="protein sequence ID" value="GAX81367.1"/>
    <property type="molecule type" value="Genomic_DNA"/>
</dbReference>
<evidence type="ECO:0000256" key="4">
    <source>
        <dbReference type="PIRSR" id="PIRSR603782-2"/>
    </source>
</evidence>
<dbReference type="SUPFAM" id="SSF52833">
    <property type="entry name" value="Thioredoxin-like"/>
    <property type="match status" value="1"/>
</dbReference>
<name>A0A250XE53_9CHLO</name>
<dbReference type="PROSITE" id="PS51352">
    <property type="entry name" value="THIOREDOXIN_2"/>
    <property type="match status" value="1"/>
</dbReference>
<evidence type="ECO:0000256" key="2">
    <source>
        <dbReference type="ARBA" id="ARBA00023008"/>
    </source>
</evidence>
<organism evidence="6 7">
    <name type="scientific">Chlamydomonas eustigma</name>
    <dbReference type="NCBI Taxonomy" id="1157962"/>
    <lineage>
        <taxon>Eukaryota</taxon>
        <taxon>Viridiplantae</taxon>
        <taxon>Chlorophyta</taxon>
        <taxon>core chlorophytes</taxon>
        <taxon>Chlorophyceae</taxon>
        <taxon>CS clade</taxon>
        <taxon>Chlamydomonadales</taxon>
        <taxon>Chlamydomonadaceae</taxon>
        <taxon>Chlamydomonas</taxon>
    </lineage>
</organism>
<dbReference type="AlphaFoldDB" id="A0A250XE53"/>
<evidence type="ECO:0000256" key="1">
    <source>
        <dbReference type="ARBA" id="ARBA00010996"/>
    </source>
</evidence>
<reference evidence="6 7" key="1">
    <citation type="submission" date="2017-08" db="EMBL/GenBank/DDBJ databases">
        <title>Acidophilic green algal genome provides insights into adaptation to an acidic environment.</title>
        <authorList>
            <person name="Hirooka S."/>
            <person name="Hirose Y."/>
            <person name="Kanesaki Y."/>
            <person name="Higuchi S."/>
            <person name="Fujiwara T."/>
            <person name="Onuma R."/>
            <person name="Era A."/>
            <person name="Ohbayashi R."/>
            <person name="Uzuka A."/>
            <person name="Nozaki H."/>
            <person name="Yoshikawa H."/>
            <person name="Miyagishima S.Y."/>
        </authorList>
    </citation>
    <scope>NUCLEOTIDE SEQUENCE [LARGE SCALE GENOMIC DNA]</scope>
    <source>
        <strain evidence="6 7">NIES-2499</strain>
    </source>
</reference>
<feature type="binding site" evidence="3">
    <location>
        <position position="148"/>
    </location>
    <ligand>
        <name>Cu cation</name>
        <dbReference type="ChEBI" id="CHEBI:23378"/>
    </ligand>
</feature>
<evidence type="ECO:0000259" key="5">
    <source>
        <dbReference type="PROSITE" id="PS51352"/>
    </source>
</evidence>
<dbReference type="Pfam" id="PF02630">
    <property type="entry name" value="SCO1-SenC"/>
    <property type="match status" value="1"/>
</dbReference>
<evidence type="ECO:0000256" key="3">
    <source>
        <dbReference type="PIRSR" id="PIRSR603782-1"/>
    </source>
</evidence>
<dbReference type="FunFam" id="3.40.30.10:FF:000013">
    <property type="entry name" value="Blast:Protein SCO1 homolog, mitochondrial"/>
    <property type="match status" value="1"/>
</dbReference>
<sequence length="288" mass="31912">MRLGTSLVRFMLSSATPSTSYISSPQLTASSLAFNKSPYVQILNHRNHIMHRLLSSEPARRSGGWGQAPPLSFQMLLVGLMAGAGVLAGSQVYIDTKMQKAMQTTQQVAGKASVGGGAFELVDTNNKPFTDKDLLGEFALLYFGFTFCPDICPEELEKIAAAVDMVEAQTGVKIQPVFISVDPERDTPAKVKEYVKEFHPRLLGLTGDLESIKRVSKLYRVYFSKTGESKTDYLVDHSIIHYLINPEGEFVTFYAKSYTADNLATSMSENVRKWKASHPDYHPTLKLT</sequence>
<dbReference type="GO" id="GO:0033617">
    <property type="term" value="P:mitochondrial respiratory chain complex IV assembly"/>
    <property type="evidence" value="ECO:0007669"/>
    <property type="project" value="TreeGrafter"/>
</dbReference>
<proteinExistence type="inferred from homology"/>
<dbReference type="CDD" id="cd02968">
    <property type="entry name" value="SCO"/>
    <property type="match status" value="1"/>
</dbReference>